<accession>B8JD69</accession>
<keyword evidence="2" id="KW-1185">Reference proteome</keyword>
<dbReference type="AlphaFoldDB" id="B8JD69"/>
<evidence type="ECO:0000313" key="2">
    <source>
        <dbReference type="Proteomes" id="UP000007089"/>
    </source>
</evidence>
<protein>
    <submittedName>
        <fullName evidence="1">Uncharacterized protein</fullName>
    </submittedName>
</protein>
<sequence>MTGADRRLAAAAAALAPRRAQALLARGPSPAASEEAARLARLPGGARLDALTAAVETAPAERRARTRAVAAAERPRVARLLADLALGGAPPAGVAGALVRLCRERLSG</sequence>
<gene>
    <name evidence="1" type="ordered locus">A2cp1_0742</name>
</gene>
<dbReference type="RefSeq" id="WP_012632123.1">
    <property type="nucleotide sequence ID" value="NC_011891.1"/>
</dbReference>
<reference evidence="1" key="1">
    <citation type="submission" date="2009-01" db="EMBL/GenBank/DDBJ databases">
        <title>Complete sequence of Anaeromyxobacter dehalogenans 2CP-1.</title>
        <authorList>
            <consortium name="US DOE Joint Genome Institute"/>
            <person name="Lucas S."/>
            <person name="Copeland A."/>
            <person name="Lapidus A."/>
            <person name="Glavina del Rio T."/>
            <person name="Dalin E."/>
            <person name="Tice H."/>
            <person name="Bruce D."/>
            <person name="Goodwin L."/>
            <person name="Pitluck S."/>
            <person name="Saunders E."/>
            <person name="Brettin T."/>
            <person name="Detter J.C."/>
            <person name="Han C."/>
            <person name="Larimer F."/>
            <person name="Land M."/>
            <person name="Hauser L."/>
            <person name="Kyrpides N."/>
            <person name="Ovchinnikova G."/>
            <person name="Beliaev A.S."/>
            <person name="Richardson P."/>
        </authorList>
    </citation>
    <scope>NUCLEOTIDE SEQUENCE</scope>
    <source>
        <strain evidence="1">2CP-1</strain>
    </source>
</reference>
<evidence type="ECO:0000313" key="1">
    <source>
        <dbReference type="EMBL" id="ACL64097.1"/>
    </source>
</evidence>
<dbReference type="Proteomes" id="UP000007089">
    <property type="component" value="Chromosome"/>
</dbReference>
<name>B8JD69_ANAD2</name>
<dbReference type="KEGG" id="acp:A2cp1_0742"/>
<proteinExistence type="predicted"/>
<organism evidence="1 2">
    <name type="scientific">Anaeromyxobacter dehalogenans (strain ATCC BAA-258 / DSM 21875 / 2CP-1)</name>
    <dbReference type="NCBI Taxonomy" id="455488"/>
    <lineage>
        <taxon>Bacteria</taxon>
        <taxon>Pseudomonadati</taxon>
        <taxon>Myxococcota</taxon>
        <taxon>Myxococcia</taxon>
        <taxon>Myxococcales</taxon>
        <taxon>Cystobacterineae</taxon>
        <taxon>Anaeromyxobacteraceae</taxon>
        <taxon>Anaeromyxobacter</taxon>
    </lineage>
</organism>
<dbReference type="HOGENOM" id="CLU_2191477_0_0_7"/>
<dbReference type="EMBL" id="CP001359">
    <property type="protein sequence ID" value="ACL64097.1"/>
    <property type="molecule type" value="Genomic_DNA"/>
</dbReference>